<gene>
    <name evidence="7" type="ORF">RXV94_12495</name>
</gene>
<keyword evidence="4" id="KW-0378">Hydrolase</keyword>
<evidence type="ECO:0000313" key="7">
    <source>
        <dbReference type="EMBL" id="MDU8886982.1"/>
    </source>
</evidence>
<dbReference type="Gene3D" id="3.20.20.80">
    <property type="entry name" value="Glycosidases"/>
    <property type="match status" value="1"/>
</dbReference>
<dbReference type="Proteomes" id="UP001268651">
    <property type="component" value="Unassembled WGS sequence"/>
</dbReference>
<dbReference type="Gene3D" id="2.60.120.260">
    <property type="entry name" value="Galactose-binding domain-like"/>
    <property type="match status" value="2"/>
</dbReference>
<dbReference type="PROSITE" id="PS50022">
    <property type="entry name" value="FA58C_3"/>
    <property type="match status" value="2"/>
</dbReference>
<dbReference type="PANTHER" id="PTHR10030">
    <property type="entry name" value="ALPHA-L-FUCOSIDASE"/>
    <property type="match status" value="1"/>
</dbReference>
<feature type="domain" description="F5/8 type C" evidence="6">
    <location>
        <begin position="341"/>
        <end position="479"/>
    </location>
</feature>
<dbReference type="InterPro" id="IPR008979">
    <property type="entry name" value="Galactose-bd-like_sf"/>
</dbReference>
<evidence type="ECO:0000256" key="2">
    <source>
        <dbReference type="ARBA" id="ARBA00012662"/>
    </source>
</evidence>
<feature type="domain" description="F5/8 type C" evidence="6">
    <location>
        <begin position="596"/>
        <end position="692"/>
    </location>
</feature>
<dbReference type="PANTHER" id="PTHR10030:SF37">
    <property type="entry name" value="ALPHA-L-FUCOSIDASE-RELATED"/>
    <property type="match status" value="1"/>
</dbReference>
<accession>A0ABU3U9A0</accession>
<dbReference type="InterPro" id="IPR059177">
    <property type="entry name" value="GH29D-like_dom"/>
</dbReference>
<sequence length="692" mass="78997">MNNILGLMVVWLLCSCNNIQPPKPFGPLPSKNQLEWHKMEHYAFIHFNMNTFTNMEWGFGNESPRQFNPTNLDASQWAKTIKDAGMKGVIITAKHHDGFCLWPSKYTEHSVKNSPWKNGKGDVLKDLSEACKEYGLKMGVYLSPWDRNHADYGKPEYIEYFQNQLRELLTNYGDIFEVWFDGANGGTGYYGGTNETRKIDNKTYYQWDKVAEIVEELQPNAVIFGDGGPGVRWVGNEEGWANETNWSLIRKDEVFPGYDKYTELRSGHENGTHWVPAECDVSIRPGWYYHPAEDNKVKSLSHLVKIYYESVGRNASLLLNLPVDHRGLIHEKDIEQVMALKQQLDKDFANNLTKNVSIVASQVRGNSTIYDASNLVDEDENTYWATNDNVTDANVTIEFPEPREFNRFLVQEYIPLGQRIKKFSIEVEINGQWKTIDTQSTIGYKRILKFKPIVASKLRFHVLESKACIAISNIEIYNAPIIVEPPVIVRNKEGLVSISNTEEESTIFYSTNGIDPNIESSVFKENFFVKTPTTIKAITYDYKTNRLSEIIEKRFDISKGLWTVLNDQNMKESIKAIDNDSNTNCNIMSTTGSPELIVDLGKQELITGFTYTPDQGRFVKGVITDYSFFISSDKVKWRLIKTDEFSNIINNPIKQMIKFNSSVNGQFVKLVANSIMNNEANAVVAEFGVLTQ</sequence>
<reference evidence="7 8" key="1">
    <citation type="submission" date="2023-10" db="EMBL/GenBank/DDBJ databases">
        <title>Marimonas sp. nov. isolated from tidal mud flat.</title>
        <authorList>
            <person name="Jaincy N.J."/>
            <person name="Srinivasan S."/>
            <person name="Lee S.-S."/>
        </authorList>
    </citation>
    <scope>NUCLEOTIDE SEQUENCE [LARGE SCALE GENOMIC DNA]</scope>
    <source>
        <strain evidence="7 8">MJ-SS3</strain>
    </source>
</reference>
<evidence type="ECO:0000256" key="5">
    <source>
        <dbReference type="ARBA" id="ARBA00023295"/>
    </source>
</evidence>
<organism evidence="7 8">
    <name type="scientific">Gilvirhabdus luticola</name>
    <dbReference type="NCBI Taxonomy" id="3079858"/>
    <lineage>
        <taxon>Bacteria</taxon>
        <taxon>Pseudomonadati</taxon>
        <taxon>Bacteroidota</taxon>
        <taxon>Flavobacteriia</taxon>
        <taxon>Flavobacteriales</taxon>
        <taxon>Flavobacteriaceae</taxon>
        <taxon>Gilvirhabdus</taxon>
    </lineage>
</organism>
<dbReference type="SUPFAM" id="SSF49785">
    <property type="entry name" value="Galactose-binding domain-like"/>
    <property type="match status" value="2"/>
</dbReference>
<dbReference type="EMBL" id="JAWHTF010000008">
    <property type="protein sequence ID" value="MDU8886982.1"/>
    <property type="molecule type" value="Genomic_DNA"/>
</dbReference>
<keyword evidence="5" id="KW-0326">Glycosidase</keyword>
<name>A0ABU3U9A0_9FLAO</name>
<dbReference type="InterPro" id="IPR017853">
    <property type="entry name" value="GH"/>
</dbReference>
<dbReference type="InterPro" id="IPR057739">
    <property type="entry name" value="Glyco_hydro_29_N"/>
</dbReference>
<dbReference type="EC" id="3.2.1.51" evidence="2"/>
<comment type="caution">
    <text evidence="7">The sequence shown here is derived from an EMBL/GenBank/DDBJ whole genome shotgun (WGS) entry which is preliminary data.</text>
</comment>
<keyword evidence="3" id="KW-0732">Signal</keyword>
<dbReference type="InterPro" id="IPR000933">
    <property type="entry name" value="Glyco_hydro_29"/>
</dbReference>
<dbReference type="InterPro" id="IPR000421">
    <property type="entry name" value="FA58C"/>
</dbReference>
<evidence type="ECO:0000259" key="6">
    <source>
        <dbReference type="PROSITE" id="PS50022"/>
    </source>
</evidence>
<evidence type="ECO:0000256" key="4">
    <source>
        <dbReference type="ARBA" id="ARBA00022801"/>
    </source>
</evidence>
<proteinExistence type="inferred from homology"/>
<dbReference type="RefSeq" id="WP_316663080.1">
    <property type="nucleotide sequence ID" value="NZ_JAWHTF010000008.1"/>
</dbReference>
<protein>
    <recommendedName>
        <fullName evidence="2">alpha-L-fucosidase</fullName>
        <ecNumber evidence="2">3.2.1.51</ecNumber>
    </recommendedName>
</protein>
<evidence type="ECO:0000313" key="8">
    <source>
        <dbReference type="Proteomes" id="UP001268651"/>
    </source>
</evidence>
<comment type="similarity">
    <text evidence="1">Belongs to the glycosyl hydrolase 29 family.</text>
</comment>
<dbReference type="SUPFAM" id="SSF51445">
    <property type="entry name" value="(Trans)glycosidases"/>
    <property type="match status" value="1"/>
</dbReference>
<dbReference type="SMART" id="SM00812">
    <property type="entry name" value="Alpha_L_fucos"/>
    <property type="match status" value="1"/>
</dbReference>
<dbReference type="Pfam" id="PF01120">
    <property type="entry name" value="Alpha_L_fucos"/>
    <property type="match status" value="1"/>
</dbReference>
<evidence type="ECO:0000256" key="3">
    <source>
        <dbReference type="ARBA" id="ARBA00022729"/>
    </source>
</evidence>
<dbReference type="Pfam" id="PF13290">
    <property type="entry name" value="CHB_HEX_C_1"/>
    <property type="match status" value="1"/>
</dbReference>
<dbReference type="Pfam" id="PF00754">
    <property type="entry name" value="F5_F8_type_C"/>
    <property type="match status" value="2"/>
</dbReference>
<evidence type="ECO:0000256" key="1">
    <source>
        <dbReference type="ARBA" id="ARBA00007951"/>
    </source>
</evidence>
<keyword evidence="8" id="KW-1185">Reference proteome</keyword>